<evidence type="ECO:0000256" key="3">
    <source>
        <dbReference type="SAM" id="SignalP"/>
    </source>
</evidence>
<evidence type="ECO:0000256" key="1">
    <source>
        <dbReference type="ARBA" id="ARBA00022741"/>
    </source>
</evidence>
<organism evidence="5 6">
    <name type="scientific">Mycena venus</name>
    <dbReference type="NCBI Taxonomy" id="2733690"/>
    <lineage>
        <taxon>Eukaryota</taxon>
        <taxon>Fungi</taxon>
        <taxon>Dikarya</taxon>
        <taxon>Basidiomycota</taxon>
        <taxon>Agaricomycotina</taxon>
        <taxon>Agaricomycetes</taxon>
        <taxon>Agaricomycetidae</taxon>
        <taxon>Agaricales</taxon>
        <taxon>Marasmiineae</taxon>
        <taxon>Mycenaceae</taxon>
        <taxon>Mycena</taxon>
    </lineage>
</organism>
<dbReference type="InterPro" id="IPR051681">
    <property type="entry name" value="Ser/Thr_Kinases-Pseudokinases"/>
</dbReference>
<dbReference type="GO" id="GO:0004674">
    <property type="term" value="F:protein serine/threonine kinase activity"/>
    <property type="evidence" value="ECO:0007669"/>
    <property type="project" value="TreeGrafter"/>
</dbReference>
<protein>
    <submittedName>
        <fullName evidence="5">Kinase-like protein</fullName>
    </submittedName>
</protein>
<dbReference type="OrthoDB" id="346907at2759"/>
<feature type="chain" id="PRO_5034868943" evidence="3">
    <location>
        <begin position="27"/>
        <end position="342"/>
    </location>
</feature>
<dbReference type="InterPro" id="IPR011009">
    <property type="entry name" value="Kinase-like_dom_sf"/>
</dbReference>
<keyword evidence="3" id="KW-0732">Signal</keyword>
<evidence type="ECO:0000259" key="4">
    <source>
        <dbReference type="PROSITE" id="PS50011"/>
    </source>
</evidence>
<dbReference type="SUPFAM" id="SSF56112">
    <property type="entry name" value="Protein kinase-like (PK-like)"/>
    <property type="match status" value="1"/>
</dbReference>
<dbReference type="Gene3D" id="1.10.510.10">
    <property type="entry name" value="Transferase(Phosphotransferase) domain 1"/>
    <property type="match status" value="1"/>
</dbReference>
<keyword evidence="6" id="KW-1185">Reference proteome</keyword>
<evidence type="ECO:0000313" key="6">
    <source>
        <dbReference type="Proteomes" id="UP000620124"/>
    </source>
</evidence>
<feature type="signal peptide" evidence="3">
    <location>
        <begin position="1"/>
        <end position="26"/>
    </location>
</feature>
<proteinExistence type="predicted"/>
<evidence type="ECO:0000256" key="2">
    <source>
        <dbReference type="ARBA" id="ARBA00022840"/>
    </source>
</evidence>
<keyword evidence="5" id="KW-0808">Transferase</keyword>
<dbReference type="PANTHER" id="PTHR44329:SF298">
    <property type="entry name" value="MIXED LINEAGE KINASE DOMAIN-LIKE PROTEIN"/>
    <property type="match status" value="1"/>
</dbReference>
<sequence>MNGDTTSKMLLIYEALLSFLKNACNAQIPGPSETRMLEMTLDGYLISMASHSVVDAIVASLEDRKILIEVSTRLGLTNDPQLRIALRADEERIATLLVSIFSSKSDEQAVLRLEGDSAQYFLDVVQDTLDRGFLLAKEHSRMARRIIRKLSEACDRLPSSLFITEVSEQEEYPTFGGGYGDIYRASHGGRPVALKRMRQFLRGSDLRRIRLKFCREALVWKDLHHPHILPFLGIDRDSFPSGLCMVSPWMEHGTVMNYLKTHGHANVDKLLYEIAQGLQYLHSHNIVHGDLRGANILITEDWSACLADFGLNVYAFGCVCFEMYTGRPPSTILSSRNSIRNA</sequence>
<feature type="domain" description="Protein kinase" evidence="4">
    <location>
        <begin position="168"/>
        <end position="342"/>
    </location>
</feature>
<comment type="caution">
    <text evidence="5">The sequence shown here is derived from an EMBL/GenBank/DDBJ whole genome shotgun (WGS) entry which is preliminary data.</text>
</comment>
<keyword evidence="1" id="KW-0547">Nucleotide-binding</keyword>
<keyword evidence="5" id="KW-0418">Kinase</keyword>
<dbReference type="InterPro" id="IPR001245">
    <property type="entry name" value="Ser-Thr/Tyr_kinase_cat_dom"/>
</dbReference>
<gene>
    <name evidence="5" type="ORF">MVEN_02578800</name>
</gene>
<dbReference type="GO" id="GO:0005524">
    <property type="term" value="F:ATP binding"/>
    <property type="evidence" value="ECO:0007669"/>
    <property type="project" value="UniProtKB-KW"/>
</dbReference>
<dbReference type="Pfam" id="PF07714">
    <property type="entry name" value="PK_Tyr_Ser-Thr"/>
    <property type="match status" value="1"/>
</dbReference>
<dbReference type="PROSITE" id="PS00109">
    <property type="entry name" value="PROTEIN_KINASE_TYR"/>
    <property type="match status" value="1"/>
</dbReference>
<dbReference type="PROSITE" id="PS50011">
    <property type="entry name" value="PROTEIN_KINASE_DOM"/>
    <property type="match status" value="1"/>
</dbReference>
<accession>A0A8H6TZY1</accession>
<dbReference type="PANTHER" id="PTHR44329">
    <property type="entry name" value="SERINE/THREONINE-PROTEIN KINASE TNNI3K-RELATED"/>
    <property type="match status" value="1"/>
</dbReference>
<name>A0A8H6TZY1_9AGAR</name>
<dbReference type="Proteomes" id="UP000620124">
    <property type="component" value="Unassembled WGS sequence"/>
</dbReference>
<keyword evidence="2" id="KW-0067">ATP-binding</keyword>
<dbReference type="InterPro" id="IPR000719">
    <property type="entry name" value="Prot_kinase_dom"/>
</dbReference>
<dbReference type="AlphaFoldDB" id="A0A8H6TZY1"/>
<dbReference type="InterPro" id="IPR008266">
    <property type="entry name" value="Tyr_kinase_AS"/>
</dbReference>
<reference evidence="5" key="1">
    <citation type="submission" date="2020-05" db="EMBL/GenBank/DDBJ databases">
        <title>Mycena genomes resolve the evolution of fungal bioluminescence.</title>
        <authorList>
            <person name="Tsai I.J."/>
        </authorList>
    </citation>
    <scope>NUCLEOTIDE SEQUENCE</scope>
    <source>
        <strain evidence="5">CCC161011</strain>
    </source>
</reference>
<dbReference type="EMBL" id="JACAZI010000039">
    <property type="protein sequence ID" value="KAF7326850.1"/>
    <property type="molecule type" value="Genomic_DNA"/>
</dbReference>
<evidence type="ECO:0000313" key="5">
    <source>
        <dbReference type="EMBL" id="KAF7326850.1"/>
    </source>
</evidence>